<sequence>MLRINRRILLLSGGLAAISPCLAGAHDIEAAADASVPPAFDIVKAQATTDGRLATFSMEVTGEAGSQIPEKTGALAGARVDAYVWPTKLDPSAAGFEKASGILALAITAHPDFDDTPLFDENGDGDPANDGAGWHSHWVVLGEDAACAGGLKVRDVSPGQDLLPDTAPGLPIALDSPGMSPLIKGSTVRITVPVAGAEDVGFDAVAAHLQVHPEARTPLLCVTGTYKVASGDLSLPGVVMKADE</sequence>
<evidence type="ECO:0000256" key="1">
    <source>
        <dbReference type="SAM" id="SignalP"/>
    </source>
</evidence>
<organism evidence="2 3">
    <name type="scientific">Shinella pollutisoli</name>
    <dbReference type="NCBI Taxonomy" id="2250594"/>
    <lineage>
        <taxon>Bacteria</taxon>
        <taxon>Pseudomonadati</taxon>
        <taxon>Pseudomonadota</taxon>
        <taxon>Alphaproteobacteria</taxon>
        <taxon>Hyphomicrobiales</taxon>
        <taxon>Rhizobiaceae</taxon>
        <taxon>Shinella</taxon>
    </lineage>
</organism>
<reference evidence="3" key="1">
    <citation type="journal article" date="2019" name="Int. J. Syst. Evol. Microbiol.">
        <title>The Global Catalogue of Microorganisms (GCM) 10K type strain sequencing project: providing services to taxonomists for standard genome sequencing and annotation.</title>
        <authorList>
            <consortium name="The Broad Institute Genomics Platform"/>
            <consortium name="The Broad Institute Genome Sequencing Center for Infectious Disease"/>
            <person name="Wu L."/>
            <person name="Ma J."/>
        </authorList>
    </citation>
    <scope>NUCLEOTIDE SEQUENCE [LARGE SCALE GENOMIC DNA]</scope>
    <source>
        <strain evidence="3">KCTC 52677</strain>
    </source>
</reference>
<dbReference type="RefSeq" id="WP_257316507.1">
    <property type="nucleotide sequence ID" value="NZ_JANFDG010000020.1"/>
</dbReference>
<gene>
    <name evidence="2" type="ORF">ACFOHH_22700</name>
</gene>
<keyword evidence="1" id="KW-0732">Signal</keyword>
<dbReference type="EMBL" id="JBHRSP010000043">
    <property type="protein sequence ID" value="MFC3075939.1"/>
    <property type="molecule type" value="Genomic_DNA"/>
</dbReference>
<dbReference type="Proteomes" id="UP001595377">
    <property type="component" value="Unassembled WGS sequence"/>
</dbReference>
<feature type="chain" id="PRO_5045101448" evidence="1">
    <location>
        <begin position="24"/>
        <end position="244"/>
    </location>
</feature>
<comment type="caution">
    <text evidence="2">The sequence shown here is derived from an EMBL/GenBank/DDBJ whole genome shotgun (WGS) entry which is preliminary data.</text>
</comment>
<name>A0ABV7DNH4_9HYPH</name>
<keyword evidence="3" id="KW-1185">Reference proteome</keyword>
<accession>A0ABV7DNH4</accession>
<proteinExistence type="predicted"/>
<feature type="signal peptide" evidence="1">
    <location>
        <begin position="1"/>
        <end position="23"/>
    </location>
</feature>
<evidence type="ECO:0000313" key="2">
    <source>
        <dbReference type="EMBL" id="MFC3075939.1"/>
    </source>
</evidence>
<protein>
    <submittedName>
        <fullName evidence="2">Uncharacterized protein</fullName>
    </submittedName>
</protein>
<evidence type="ECO:0000313" key="3">
    <source>
        <dbReference type="Proteomes" id="UP001595377"/>
    </source>
</evidence>